<dbReference type="RefSeq" id="WP_094095407.1">
    <property type="nucleotide sequence ID" value="NZ_BMHF01000002.1"/>
</dbReference>
<evidence type="ECO:0000259" key="4">
    <source>
        <dbReference type="SMART" id="SM00797"/>
    </source>
</evidence>
<protein>
    <submittedName>
        <fullName evidence="5">KipI antagonist</fullName>
    </submittedName>
</protein>
<sequence>MSLMIGKPGLLTTVQDLGRFGFQKYGVIASGAMDGFALRTANLLVGNPQGAAGLEITMLGPEIWFEHTALISVCGGDLTPQLNGQPFPLWRTVLVPKGSVVTFGRMQLGCRAYLAVAGGIDVPLEINSRSTYLRAGIGGYQGRALRSGDVIPVGKSTPLGSQLLGVLVRNEEREAGAVSRWSAASSLRPAYTVSPEVRVIAGEQYKDFTADSRQCFESEVFAVLPESDRMGYRFTGSPLKLEKPAEMISTAVTFGTVQVPPGGNPIVLMADRQTTGGYPVIAQVASVDLPLLAQVNLGGKVRFRLISLEEAQHLHLQREEALQTLEIGLGSLR</sequence>
<evidence type="ECO:0000313" key="5">
    <source>
        <dbReference type="EMBL" id="GGA26561.1"/>
    </source>
</evidence>
<keyword evidence="3" id="KW-0067">ATP-binding</keyword>
<organism evidence="5 6">
    <name type="scientific">Paenibacillus physcomitrellae</name>
    <dbReference type="NCBI Taxonomy" id="1619311"/>
    <lineage>
        <taxon>Bacteria</taxon>
        <taxon>Bacillati</taxon>
        <taxon>Bacillota</taxon>
        <taxon>Bacilli</taxon>
        <taxon>Bacillales</taxon>
        <taxon>Paenibacillaceae</taxon>
        <taxon>Paenibacillus</taxon>
    </lineage>
</organism>
<reference evidence="6" key="1">
    <citation type="journal article" date="2019" name="Int. J. Syst. Evol. Microbiol.">
        <title>The Global Catalogue of Microorganisms (GCM) 10K type strain sequencing project: providing services to taxonomists for standard genome sequencing and annotation.</title>
        <authorList>
            <consortium name="The Broad Institute Genomics Platform"/>
            <consortium name="The Broad Institute Genome Sequencing Center for Infectious Disease"/>
            <person name="Wu L."/>
            <person name="Ma J."/>
        </authorList>
    </citation>
    <scope>NUCLEOTIDE SEQUENCE [LARGE SCALE GENOMIC DNA]</scope>
    <source>
        <strain evidence="6">CGMCC 1.15044</strain>
    </source>
</reference>
<dbReference type="InterPro" id="IPR003778">
    <property type="entry name" value="CT_A_B"/>
</dbReference>
<dbReference type="Gene3D" id="2.40.100.10">
    <property type="entry name" value="Cyclophilin-like"/>
    <property type="match status" value="1"/>
</dbReference>
<evidence type="ECO:0000256" key="2">
    <source>
        <dbReference type="ARBA" id="ARBA00022801"/>
    </source>
</evidence>
<accession>A0ABQ1FSI8</accession>
<name>A0ABQ1FSI8_9BACL</name>
<evidence type="ECO:0000256" key="1">
    <source>
        <dbReference type="ARBA" id="ARBA00022741"/>
    </source>
</evidence>
<evidence type="ECO:0000313" key="6">
    <source>
        <dbReference type="Proteomes" id="UP000609323"/>
    </source>
</evidence>
<dbReference type="InterPro" id="IPR029000">
    <property type="entry name" value="Cyclophilin-like_dom_sf"/>
</dbReference>
<dbReference type="SUPFAM" id="SSF50891">
    <property type="entry name" value="Cyclophilin-like"/>
    <property type="match status" value="1"/>
</dbReference>
<dbReference type="PANTHER" id="PTHR43309:SF5">
    <property type="entry name" value="5-OXOPROLINASE SUBUNIT C"/>
    <property type="match status" value="1"/>
</dbReference>
<feature type="domain" description="Carboxyltransferase" evidence="4">
    <location>
        <begin position="24"/>
        <end position="321"/>
    </location>
</feature>
<dbReference type="NCBIfam" id="TIGR00724">
    <property type="entry name" value="urea_amlyse_rel"/>
    <property type="match status" value="1"/>
</dbReference>
<dbReference type="Pfam" id="PF02626">
    <property type="entry name" value="CT_A_B"/>
    <property type="match status" value="1"/>
</dbReference>
<dbReference type="PANTHER" id="PTHR43309">
    <property type="entry name" value="5-OXOPROLINASE SUBUNIT C"/>
    <property type="match status" value="1"/>
</dbReference>
<dbReference type="EMBL" id="BMHF01000002">
    <property type="protein sequence ID" value="GGA26561.1"/>
    <property type="molecule type" value="Genomic_DNA"/>
</dbReference>
<gene>
    <name evidence="5" type="primary">kipA</name>
    <name evidence="5" type="ORF">GCM10010917_09210</name>
</gene>
<proteinExistence type="predicted"/>
<comment type="caution">
    <text evidence="5">The sequence shown here is derived from an EMBL/GenBank/DDBJ whole genome shotgun (WGS) entry which is preliminary data.</text>
</comment>
<keyword evidence="1" id="KW-0547">Nucleotide-binding</keyword>
<dbReference type="SMART" id="SM00797">
    <property type="entry name" value="AHS2"/>
    <property type="match status" value="1"/>
</dbReference>
<dbReference type="InterPro" id="IPR052708">
    <property type="entry name" value="PxpC"/>
</dbReference>
<evidence type="ECO:0000256" key="3">
    <source>
        <dbReference type="ARBA" id="ARBA00022840"/>
    </source>
</evidence>
<keyword evidence="6" id="KW-1185">Reference proteome</keyword>
<keyword evidence="2" id="KW-0378">Hydrolase</keyword>
<dbReference type="Proteomes" id="UP000609323">
    <property type="component" value="Unassembled WGS sequence"/>
</dbReference>